<dbReference type="GO" id="GO:0009424">
    <property type="term" value="C:bacterial-type flagellum hook"/>
    <property type="evidence" value="ECO:0007669"/>
    <property type="project" value="InterPro"/>
</dbReference>
<dbReference type="PANTHER" id="PTHR30033:SF1">
    <property type="entry name" value="FLAGELLAR HOOK-ASSOCIATED PROTEIN 1"/>
    <property type="match status" value="1"/>
</dbReference>
<dbReference type="InterPro" id="IPR049119">
    <property type="entry name" value="FlgK_D2-like"/>
</dbReference>
<dbReference type="Pfam" id="PF21159">
    <property type="entry name" value="FlgK_2nd"/>
    <property type="match status" value="1"/>
</dbReference>
<keyword evidence="12" id="KW-0966">Cell projection</keyword>
<evidence type="ECO:0000313" key="12">
    <source>
        <dbReference type="EMBL" id="SAL18308.1"/>
    </source>
</evidence>
<dbReference type="RefSeq" id="WP_060817675.1">
    <property type="nucleotide sequence ID" value="NZ_FCOC02000002.1"/>
</dbReference>
<comment type="subcellular location">
    <subcellularLocation>
        <location evidence="1">Bacterial flagellum</location>
    </subcellularLocation>
    <subcellularLocation>
        <location evidence="2">Secreted</location>
    </subcellularLocation>
</comment>
<feature type="domain" description="Flagellar hook-associated protein FlgK helical" evidence="11">
    <location>
        <begin position="93"/>
        <end position="333"/>
    </location>
</feature>
<dbReference type="SUPFAM" id="SSF64518">
    <property type="entry name" value="Phase 1 flagellin"/>
    <property type="match status" value="2"/>
</dbReference>
<evidence type="ECO:0000259" key="11">
    <source>
        <dbReference type="Pfam" id="PF22638"/>
    </source>
</evidence>
<organism evidence="12 13">
    <name type="scientific">Caballeronia sordidicola</name>
    <name type="common">Burkholderia sordidicola</name>
    <dbReference type="NCBI Taxonomy" id="196367"/>
    <lineage>
        <taxon>Bacteria</taxon>
        <taxon>Pseudomonadati</taxon>
        <taxon>Pseudomonadota</taxon>
        <taxon>Betaproteobacteria</taxon>
        <taxon>Burkholderiales</taxon>
        <taxon>Burkholderiaceae</taxon>
        <taxon>Caballeronia</taxon>
    </lineage>
</organism>
<feature type="domain" description="Flagellar hook-associated protein 1 D2-like" evidence="9">
    <location>
        <begin position="342"/>
        <end position="424"/>
    </location>
</feature>
<evidence type="ECO:0000259" key="8">
    <source>
        <dbReference type="Pfam" id="PF06429"/>
    </source>
</evidence>
<reference evidence="12 13" key="1">
    <citation type="submission" date="2016-01" db="EMBL/GenBank/DDBJ databases">
        <authorList>
            <person name="Oliw E.H."/>
        </authorList>
    </citation>
    <scope>NUCLEOTIDE SEQUENCE [LARGE SCALE GENOMIC DNA]</scope>
    <source>
        <strain evidence="12">LMG 22029</strain>
    </source>
</reference>
<evidence type="ECO:0000313" key="13">
    <source>
        <dbReference type="Proteomes" id="UP000054893"/>
    </source>
</evidence>
<evidence type="ECO:0000256" key="3">
    <source>
        <dbReference type="ARBA" id="ARBA00009677"/>
    </source>
</evidence>
<evidence type="ECO:0000256" key="2">
    <source>
        <dbReference type="ARBA" id="ARBA00004613"/>
    </source>
</evidence>
<dbReference type="Proteomes" id="UP000054893">
    <property type="component" value="Unassembled WGS sequence"/>
</dbReference>
<keyword evidence="6" id="KW-0975">Bacterial flagellum</keyword>
<dbReference type="OrthoDB" id="9802553at2"/>
<keyword evidence="12" id="KW-0969">Cilium</keyword>
<dbReference type="PRINTS" id="PR01005">
    <property type="entry name" value="FLGHOOKAP1"/>
</dbReference>
<accession>A0A158FEN8</accession>
<keyword evidence="5" id="KW-0964">Secreted</keyword>
<name>A0A158FEN8_CABSO</name>
<dbReference type="AlphaFoldDB" id="A0A158FEN8"/>
<evidence type="ECO:0000256" key="4">
    <source>
        <dbReference type="ARBA" id="ARBA00016244"/>
    </source>
</evidence>
<evidence type="ECO:0000259" key="10">
    <source>
        <dbReference type="Pfam" id="PF21159"/>
    </source>
</evidence>
<dbReference type="Pfam" id="PF00460">
    <property type="entry name" value="Flg_bb_rod"/>
    <property type="match status" value="1"/>
</dbReference>
<dbReference type="InterPro" id="IPR002371">
    <property type="entry name" value="FlgK"/>
</dbReference>
<dbReference type="GO" id="GO:0044780">
    <property type="term" value="P:bacterial-type flagellum assembly"/>
    <property type="evidence" value="ECO:0007669"/>
    <property type="project" value="InterPro"/>
</dbReference>
<evidence type="ECO:0000259" key="9">
    <source>
        <dbReference type="Pfam" id="PF21158"/>
    </source>
</evidence>
<dbReference type="NCBIfam" id="TIGR02492">
    <property type="entry name" value="flgK_ends"/>
    <property type="match status" value="1"/>
</dbReference>
<dbReference type="GO" id="GO:0005576">
    <property type="term" value="C:extracellular region"/>
    <property type="evidence" value="ECO:0007669"/>
    <property type="project" value="UniProtKB-SubCell"/>
</dbReference>
<gene>
    <name evidence="12" type="ORF">AWB64_01230</name>
</gene>
<comment type="similarity">
    <text evidence="3">Belongs to the flagella basal body rod proteins family.</text>
</comment>
<dbReference type="EMBL" id="FCOC02000002">
    <property type="protein sequence ID" value="SAL18308.1"/>
    <property type="molecule type" value="Genomic_DNA"/>
</dbReference>
<sequence length="652" mass="65994">MSSNLFDIGVSGLNAAQWGLTTTGQNISNAATPGYTLESPVYQESSGQYTTSGFAGQGVTTATVARSYSDFLTKQLNSSQSNSSSLNTYYSMLSQLNNLVGDPTTGIGAGITSYFTGLQSIANSPGTTATRQTLMSSAQTLSDQMNAAATTYNQLRDGVNQSLSSAVSQVNSYAKQIADLNVQIASASSAGQPPNQLLDQRDLAVSNLSQLVSVQVTTSNGGYNVSFGNGQPLVAGSSSYALTTAPSPSDPSELSIAYASPDGSTQTAKQTQYLPDSMFSGGGTIGGLLDFRSQSLDPAQAKLGAIATSFATQLNNQNELGIDLNGNPGGALFSTGSPTVYANARNSGNATLNVSIADGTQPPTGDYSLGFDGTNYTLTDRSSGAVVGQLTASSTGAVSGTIGGMNISIASGSMSKGDSFTILPTRGSLDNFSLSSTNPSAIAAASPAVASAATGNTGVGKISAATVTAGYSMPKDINLKYDATTGTMTADQPVTLPDNTVVPAGTPFAYDSNKGLTISNGTGVSATISGTPSTGDSFTIAINKGGTSDGSNALAMANLGTAKSMNGGTDTLTSSYANFVNQIGNQTNALKASSTSATAVLNQATSAQQAVSGVNLNEEAANLIQYQQLYQANSKVIQTASSLFQTLLGIFN</sequence>
<dbReference type="InterPro" id="IPR049474">
    <property type="entry name" value="FlgK_D3"/>
</dbReference>
<feature type="domain" description="Flagellar basal-body/hook protein C-terminal" evidence="8">
    <location>
        <begin position="611"/>
        <end position="649"/>
    </location>
</feature>
<dbReference type="Pfam" id="PF06429">
    <property type="entry name" value="Flg_bbr_C"/>
    <property type="match status" value="1"/>
</dbReference>
<dbReference type="InterPro" id="IPR053927">
    <property type="entry name" value="FlgK_helical"/>
</dbReference>
<evidence type="ECO:0000259" key="7">
    <source>
        <dbReference type="Pfam" id="PF00460"/>
    </source>
</evidence>
<dbReference type="GO" id="GO:0005198">
    <property type="term" value="F:structural molecule activity"/>
    <property type="evidence" value="ECO:0007669"/>
    <property type="project" value="InterPro"/>
</dbReference>
<feature type="domain" description="Flagellar hook-associated protein 1 D3" evidence="10">
    <location>
        <begin position="447"/>
        <end position="541"/>
    </location>
</feature>
<dbReference type="InterPro" id="IPR010930">
    <property type="entry name" value="Flg_bb/hook_C_dom"/>
</dbReference>
<feature type="domain" description="Flagellar basal body rod protein N-terminal" evidence="7">
    <location>
        <begin position="7"/>
        <end position="36"/>
    </location>
</feature>
<evidence type="ECO:0000256" key="5">
    <source>
        <dbReference type="ARBA" id="ARBA00022525"/>
    </source>
</evidence>
<keyword evidence="12" id="KW-0282">Flagellum</keyword>
<evidence type="ECO:0000256" key="1">
    <source>
        <dbReference type="ARBA" id="ARBA00004365"/>
    </source>
</evidence>
<dbReference type="InterPro" id="IPR001444">
    <property type="entry name" value="Flag_bb_rod_N"/>
</dbReference>
<dbReference type="PANTHER" id="PTHR30033">
    <property type="entry name" value="FLAGELLAR HOOK-ASSOCIATED PROTEIN 1"/>
    <property type="match status" value="1"/>
</dbReference>
<dbReference type="Pfam" id="PF21158">
    <property type="entry name" value="flgK_1st_1"/>
    <property type="match status" value="1"/>
</dbReference>
<dbReference type="Pfam" id="PF22638">
    <property type="entry name" value="FlgK_D1"/>
    <property type="match status" value="1"/>
</dbReference>
<protein>
    <recommendedName>
        <fullName evidence="4">Flagellar hook-associated protein 1</fullName>
    </recommendedName>
</protein>
<evidence type="ECO:0000256" key="6">
    <source>
        <dbReference type="ARBA" id="ARBA00023143"/>
    </source>
</evidence>
<proteinExistence type="inferred from homology"/>